<feature type="domain" description="Peptidase M50" evidence="14">
    <location>
        <begin position="131"/>
        <end position="176"/>
    </location>
</feature>
<name>A0A135L724_9BACI</name>
<keyword evidence="6 13" id="KW-0812">Transmembrane</keyword>
<reference evidence="15 16" key="1">
    <citation type="submission" date="2016-02" db="EMBL/GenBank/DDBJ databases">
        <title>Draft Genome for Tepidibacillus decaturensis nov. sp. Strain Z9, an Anaerobic, Moderately Thermophilic and Heterotrophic Bacterium from Deep Subsurface of the Illinois Basin, USA.</title>
        <authorList>
            <person name="Dong Y."/>
            <person name="Chang J.Y."/>
            <person name="Sanford R."/>
            <person name="Fouke B.W."/>
        </authorList>
    </citation>
    <scope>NUCLEOTIDE SEQUENCE [LARGE SCALE GENOMIC DNA]</scope>
    <source>
        <strain evidence="15 16">Z9</strain>
    </source>
</reference>
<feature type="transmembrane region" description="Helical" evidence="13">
    <location>
        <begin position="183"/>
        <end position="205"/>
    </location>
</feature>
<evidence type="ECO:0000256" key="13">
    <source>
        <dbReference type="SAM" id="Phobius"/>
    </source>
</evidence>
<dbReference type="InterPro" id="IPR044537">
    <property type="entry name" value="Rip2-like"/>
</dbReference>
<keyword evidence="8" id="KW-0378">Hydrolase</keyword>
<dbReference type="Proteomes" id="UP000070352">
    <property type="component" value="Unassembled WGS sequence"/>
</dbReference>
<evidence type="ECO:0000256" key="3">
    <source>
        <dbReference type="ARBA" id="ARBA00007931"/>
    </source>
</evidence>
<keyword evidence="16" id="KW-1185">Reference proteome</keyword>
<keyword evidence="11 15" id="KW-0482">Metalloprotease</keyword>
<organism evidence="15 16">
    <name type="scientific">Tepidibacillus decaturensis</name>
    <dbReference type="NCBI Taxonomy" id="1413211"/>
    <lineage>
        <taxon>Bacteria</taxon>
        <taxon>Bacillati</taxon>
        <taxon>Bacillota</taxon>
        <taxon>Bacilli</taxon>
        <taxon>Bacillales</taxon>
        <taxon>Bacillaceae</taxon>
        <taxon>Tepidibacillus</taxon>
    </lineage>
</organism>
<feature type="transmembrane region" description="Helical" evidence="13">
    <location>
        <begin position="95"/>
        <end position="121"/>
    </location>
</feature>
<dbReference type="RefSeq" id="WP_068726732.1">
    <property type="nucleotide sequence ID" value="NZ_LSKU01000001.1"/>
</dbReference>
<evidence type="ECO:0000256" key="4">
    <source>
        <dbReference type="ARBA" id="ARBA00022475"/>
    </source>
</evidence>
<keyword evidence="12 13" id="KW-0472">Membrane</keyword>
<evidence type="ECO:0000313" key="15">
    <source>
        <dbReference type="EMBL" id="KXG44697.1"/>
    </source>
</evidence>
<comment type="similarity">
    <text evidence="3">Belongs to the peptidase M50B family.</text>
</comment>
<keyword evidence="4" id="KW-1003">Cell membrane</keyword>
<dbReference type="Pfam" id="PF02163">
    <property type="entry name" value="Peptidase_M50"/>
    <property type="match status" value="1"/>
</dbReference>
<comment type="caution">
    <text evidence="15">The sequence shown here is derived from an EMBL/GenBank/DDBJ whole genome shotgun (WGS) entry which is preliminary data.</text>
</comment>
<dbReference type="GO" id="GO:0005886">
    <property type="term" value="C:plasma membrane"/>
    <property type="evidence" value="ECO:0007669"/>
    <property type="project" value="UniProtKB-SubCell"/>
</dbReference>
<comment type="subcellular location">
    <subcellularLocation>
        <location evidence="2">Cell membrane</location>
        <topology evidence="2">Multi-pass membrane protein</topology>
    </subcellularLocation>
</comment>
<evidence type="ECO:0000256" key="9">
    <source>
        <dbReference type="ARBA" id="ARBA00022833"/>
    </source>
</evidence>
<evidence type="ECO:0000256" key="8">
    <source>
        <dbReference type="ARBA" id="ARBA00022801"/>
    </source>
</evidence>
<evidence type="ECO:0000256" key="2">
    <source>
        <dbReference type="ARBA" id="ARBA00004651"/>
    </source>
</evidence>
<evidence type="ECO:0000256" key="11">
    <source>
        <dbReference type="ARBA" id="ARBA00023049"/>
    </source>
</evidence>
<evidence type="ECO:0000256" key="12">
    <source>
        <dbReference type="ARBA" id="ARBA00023136"/>
    </source>
</evidence>
<dbReference type="PANTHER" id="PTHR35864">
    <property type="entry name" value="ZINC METALLOPROTEASE MJ0611-RELATED"/>
    <property type="match status" value="1"/>
</dbReference>
<dbReference type="GO" id="GO:0008237">
    <property type="term" value="F:metallopeptidase activity"/>
    <property type="evidence" value="ECO:0007669"/>
    <property type="project" value="UniProtKB-KW"/>
</dbReference>
<feature type="transmembrane region" description="Helical" evidence="13">
    <location>
        <begin position="133"/>
        <end position="154"/>
    </location>
</feature>
<dbReference type="STRING" id="1413211.U473_12185"/>
<evidence type="ECO:0000256" key="6">
    <source>
        <dbReference type="ARBA" id="ARBA00022692"/>
    </source>
</evidence>
<keyword evidence="10 13" id="KW-1133">Transmembrane helix</keyword>
<proteinExistence type="inferred from homology"/>
<accession>A0A135L724</accession>
<keyword evidence="5 15" id="KW-0645">Protease</keyword>
<dbReference type="PANTHER" id="PTHR35864:SF1">
    <property type="entry name" value="ZINC METALLOPROTEASE YWHC-RELATED"/>
    <property type="match status" value="1"/>
</dbReference>
<comment type="cofactor">
    <cofactor evidence="1">
        <name>Zn(2+)</name>
        <dbReference type="ChEBI" id="CHEBI:29105"/>
    </cofactor>
</comment>
<feature type="transmembrane region" description="Helical" evidence="13">
    <location>
        <begin position="57"/>
        <end position="75"/>
    </location>
</feature>
<evidence type="ECO:0000259" key="14">
    <source>
        <dbReference type="Pfam" id="PF02163"/>
    </source>
</evidence>
<dbReference type="CDD" id="cd06158">
    <property type="entry name" value="S2P-M50_like_1"/>
    <property type="match status" value="1"/>
</dbReference>
<dbReference type="GO" id="GO:0046872">
    <property type="term" value="F:metal ion binding"/>
    <property type="evidence" value="ECO:0007669"/>
    <property type="project" value="UniProtKB-KW"/>
</dbReference>
<keyword evidence="7" id="KW-0479">Metal-binding</keyword>
<keyword evidence="9" id="KW-0862">Zinc</keyword>
<dbReference type="InterPro" id="IPR008915">
    <property type="entry name" value="Peptidase_M50"/>
</dbReference>
<evidence type="ECO:0000256" key="5">
    <source>
        <dbReference type="ARBA" id="ARBA00022670"/>
    </source>
</evidence>
<dbReference type="InterPro" id="IPR052348">
    <property type="entry name" value="Metallopeptidase_M50B"/>
</dbReference>
<evidence type="ECO:0000256" key="1">
    <source>
        <dbReference type="ARBA" id="ARBA00001947"/>
    </source>
</evidence>
<evidence type="ECO:0000313" key="16">
    <source>
        <dbReference type="Proteomes" id="UP000070352"/>
    </source>
</evidence>
<sequence>METLQRFLYYPINQLPYVIFALIVAFTVHEFSHAFVAYKFGDPTAKNQGRLTLNPAVHLDPIGTILIFIAGLGWAKPVPVNYFFFKNKRLAGVLVSIAGPISNLLVATIAMGLWFALDAIGILAQLSARAIDVLIPLFTILINLNVVLFIFNLIPLPPLDGYRVIEDLAPSQVRSKLIQYEHYSLFIFLILFITPVGDFVFGSIFDIIQPIIFNSLENLFLFIFSL</sequence>
<dbReference type="EMBL" id="LSKU01000001">
    <property type="protein sequence ID" value="KXG44697.1"/>
    <property type="molecule type" value="Genomic_DNA"/>
</dbReference>
<evidence type="ECO:0000256" key="10">
    <source>
        <dbReference type="ARBA" id="ARBA00022989"/>
    </source>
</evidence>
<evidence type="ECO:0000256" key="7">
    <source>
        <dbReference type="ARBA" id="ARBA00022723"/>
    </source>
</evidence>
<gene>
    <name evidence="15" type="ORF">U473_12185</name>
</gene>
<feature type="transmembrane region" description="Helical" evidence="13">
    <location>
        <begin position="15"/>
        <end position="36"/>
    </location>
</feature>
<dbReference type="AlphaFoldDB" id="A0A135L724"/>
<dbReference type="OrthoDB" id="9800627at2"/>
<dbReference type="GO" id="GO:0006508">
    <property type="term" value="P:proteolysis"/>
    <property type="evidence" value="ECO:0007669"/>
    <property type="project" value="UniProtKB-KW"/>
</dbReference>
<protein>
    <submittedName>
        <fullName evidence="15">Zinc metalloprotease</fullName>
    </submittedName>
</protein>